<dbReference type="EMBL" id="BARS01030286">
    <property type="protein sequence ID" value="GAG20061.1"/>
    <property type="molecule type" value="Genomic_DNA"/>
</dbReference>
<gene>
    <name evidence="4" type="ORF">S01H1_47246</name>
</gene>
<reference evidence="4" key="1">
    <citation type="journal article" date="2014" name="Front. Microbiol.">
        <title>High frequency of phylogenetically diverse reductive dehalogenase-homologous genes in deep subseafloor sedimentary metagenomes.</title>
        <authorList>
            <person name="Kawai M."/>
            <person name="Futagami T."/>
            <person name="Toyoda A."/>
            <person name="Takaki Y."/>
            <person name="Nishi S."/>
            <person name="Hori S."/>
            <person name="Arai W."/>
            <person name="Tsubouchi T."/>
            <person name="Morono Y."/>
            <person name="Uchiyama I."/>
            <person name="Ito T."/>
            <person name="Fujiyama A."/>
            <person name="Inagaki F."/>
            <person name="Takami H."/>
        </authorList>
    </citation>
    <scope>NUCLEOTIDE SEQUENCE</scope>
    <source>
        <strain evidence="4">Expedition CK06-06</strain>
    </source>
</reference>
<evidence type="ECO:0000259" key="2">
    <source>
        <dbReference type="PROSITE" id="PS50113"/>
    </source>
</evidence>
<organism evidence="4">
    <name type="scientific">marine sediment metagenome</name>
    <dbReference type="NCBI Taxonomy" id="412755"/>
    <lineage>
        <taxon>unclassified sequences</taxon>
        <taxon>metagenomes</taxon>
        <taxon>ecological metagenomes</taxon>
    </lineage>
</organism>
<dbReference type="CDD" id="cd00130">
    <property type="entry name" value="PAS"/>
    <property type="match status" value="1"/>
</dbReference>
<feature type="non-terminal residue" evidence="4">
    <location>
        <position position="262"/>
    </location>
</feature>
<evidence type="ECO:0000313" key="4">
    <source>
        <dbReference type="EMBL" id="GAG20061.1"/>
    </source>
</evidence>
<dbReference type="Gene3D" id="3.30.450.20">
    <property type="entry name" value="PAS domain"/>
    <property type="match status" value="1"/>
</dbReference>
<evidence type="ECO:0000259" key="3">
    <source>
        <dbReference type="PROSITE" id="PS51832"/>
    </source>
</evidence>
<dbReference type="InterPro" id="IPR035965">
    <property type="entry name" value="PAS-like_dom_sf"/>
</dbReference>
<feature type="non-terminal residue" evidence="4">
    <location>
        <position position="1"/>
    </location>
</feature>
<dbReference type="PANTHER" id="PTHR45228">
    <property type="entry name" value="CYCLIC DI-GMP PHOSPHODIESTERASE TM_0186-RELATED"/>
    <property type="match status" value="1"/>
</dbReference>
<evidence type="ECO:0008006" key="5">
    <source>
        <dbReference type="Google" id="ProtNLM"/>
    </source>
</evidence>
<feature type="domain" description="PAC" evidence="2">
    <location>
        <begin position="83"/>
        <end position="137"/>
    </location>
</feature>
<dbReference type="SMART" id="SM00091">
    <property type="entry name" value="PAS"/>
    <property type="match status" value="1"/>
</dbReference>
<dbReference type="InterPro" id="IPR052020">
    <property type="entry name" value="Cyclic_di-GMP/3'3'-cGAMP_PDE"/>
</dbReference>
<dbReference type="PROSITE" id="PS50112">
    <property type="entry name" value="PAS"/>
    <property type="match status" value="1"/>
</dbReference>
<dbReference type="PANTHER" id="PTHR45228:SF5">
    <property type="entry name" value="CYCLIC DI-GMP PHOSPHODIESTERASE VC_1348-RELATED"/>
    <property type="match status" value="1"/>
</dbReference>
<dbReference type="PROSITE" id="PS51832">
    <property type="entry name" value="HD_GYP"/>
    <property type="match status" value="1"/>
</dbReference>
<dbReference type="InterPro" id="IPR000700">
    <property type="entry name" value="PAS-assoc_C"/>
</dbReference>
<name>X0X4Z4_9ZZZZ</name>
<dbReference type="AlphaFoldDB" id="X0X4Z4"/>
<dbReference type="SUPFAM" id="SSF55785">
    <property type="entry name" value="PYP-like sensor domain (PAS domain)"/>
    <property type="match status" value="1"/>
</dbReference>
<dbReference type="Pfam" id="PF13426">
    <property type="entry name" value="PAS_9"/>
    <property type="match status" value="1"/>
</dbReference>
<proteinExistence type="predicted"/>
<dbReference type="PROSITE" id="PS50113">
    <property type="entry name" value="PAC"/>
    <property type="match status" value="1"/>
</dbReference>
<dbReference type="InterPro" id="IPR000014">
    <property type="entry name" value="PAS"/>
</dbReference>
<feature type="domain" description="HD-GYP" evidence="3">
    <location>
        <begin position="142"/>
        <end position="262"/>
    </location>
</feature>
<protein>
    <recommendedName>
        <fullName evidence="5">PAS domain-containing protein</fullName>
    </recommendedName>
</protein>
<sequence length="262" mass="30251">KNIEARLAISERSYAVLFDTILSSIIIVDPLGRTVNWNYTAKELYGYSWEEVSGEYFDSVFRANHQRPTISQIFELVDENGGRYIEAEVPRRRKDGTDLFTYTSYSSIKNTSGKTIAYSIIEKDLTERVNLERKLKESFDRIKETQSATILGFARLTEYRDKNTGKHLKRIREYTKVLATGLRSMEKYKNYITDRYIEDLCLSSVLHDVGKVAIEDSILLKAGQLDQKEFSRVKDHARMGGDALRDVDTEIKRESFLTLGKE</sequence>
<dbReference type="Gene3D" id="1.10.3210.10">
    <property type="entry name" value="Hypothetical protein af1432"/>
    <property type="match status" value="1"/>
</dbReference>
<dbReference type="SUPFAM" id="SSF109604">
    <property type="entry name" value="HD-domain/PDEase-like"/>
    <property type="match status" value="1"/>
</dbReference>
<comment type="caution">
    <text evidence="4">The sequence shown here is derived from an EMBL/GenBank/DDBJ whole genome shotgun (WGS) entry which is preliminary data.</text>
</comment>
<dbReference type="InterPro" id="IPR037522">
    <property type="entry name" value="HD_GYP_dom"/>
</dbReference>
<accession>X0X4Z4</accession>
<evidence type="ECO:0000259" key="1">
    <source>
        <dbReference type="PROSITE" id="PS50112"/>
    </source>
</evidence>
<feature type="domain" description="PAS" evidence="1">
    <location>
        <begin position="10"/>
        <end position="55"/>
    </location>
</feature>
<dbReference type="NCBIfam" id="TIGR00229">
    <property type="entry name" value="sensory_box"/>
    <property type="match status" value="1"/>
</dbReference>